<evidence type="ECO:0000256" key="1">
    <source>
        <dbReference type="SAM" id="MobiDB-lite"/>
    </source>
</evidence>
<sequence>MVSNVDCVIRHIFKMDIDNDSELERRAVEELLKEANRARVRAETMGPTGWMKCPLGSTNKRFLLNTLRSSALDRRSETQAATRQKGEERQCDGARETRQRQDKDHSHRKDSEHRREHTNFQCSRHHTSSSNTLAYREHSLNRSSQSKRTRSRSPVRDQSADKKSSDRLQK</sequence>
<organism evidence="2 3">
    <name type="scientific">Electrophorus voltai</name>
    <dbReference type="NCBI Taxonomy" id="2609070"/>
    <lineage>
        <taxon>Eukaryota</taxon>
        <taxon>Metazoa</taxon>
        <taxon>Chordata</taxon>
        <taxon>Craniata</taxon>
        <taxon>Vertebrata</taxon>
        <taxon>Euteleostomi</taxon>
        <taxon>Actinopterygii</taxon>
        <taxon>Neopterygii</taxon>
        <taxon>Teleostei</taxon>
        <taxon>Ostariophysi</taxon>
        <taxon>Gymnotiformes</taxon>
        <taxon>Gymnotoidei</taxon>
        <taxon>Gymnotidae</taxon>
        <taxon>Electrophorus</taxon>
    </lineage>
</organism>
<dbReference type="PANTHER" id="PTHR34769:SF1">
    <property type="entry name" value="RNA POLYMERASE I AND III SUBUNIT D"/>
    <property type="match status" value="1"/>
</dbReference>
<gene>
    <name evidence="2" type="ORF">P4O66_005035</name>
</gene>
<evidence type="ECO:0000313" key="2">
    <source>
        <dbReference type="EMBL" id="KAK1806517.1"/>
    </source>
</evidence>
<dbReference type="EMBL" id="JAROKS010000001">
    <property type="protein sequence ID" value="KAK1806517.1"/>
    <property type="molecule type" value="Genomic_DNA"/>
</dbReference>
<dbReference type="AlphaFoldDB" id="A0AAD8ZW63"/>
<evidence type="ECO:0000313" key="3">
    <source>
        <dbReference type="Proteomes" id="UP001239994"/>
    </source>
</evidence>
<proteinExistence type="predicted"/>
<feature type="compositionally biased region" description="Basic and acidic residues" evidence="1">
    <location>
        <begin position="154"/>
        <end position="170"/>
    </location>
</feature>
<dbReference type="InterPro" id="IPR038948">
    <property type="entry name" value="POLR1D-like"/>
</dbReference>
<feature type="region of interest" description="Disordered" evidence="1">
    <location>
        <begin position="70"/>
        <end position="170"/>
    </location>
</feature>
<name>A0AAD8ZW63_9TELE</name>
<comment type="caution">
    <text evidence="2">The sequence shown here is derived from an EMBL/GenBank/DDBJ whole genome shotgun (WGS) entry which is preliminary data.</text>
</comment>
<reference evidence="2" key="1">
    <citation type="submission" date="2023-03" db="EMBL/GenBank/DDBJ databases">
        <title>Electrophorus voltai genome.</title>
        <authorList>
            <person name="Bian C."/>
        </authorList>
    </citation>
    <scope>NUCLEOTIDE SEQUENCE</scope>
    <source>
        <strain evidence="2">CB-2022</strain>
        <tissue evidence="2">Muscle</tissue>
    </source>
</reference>
<dbReference type="Proteomes" id="UP001239994">
    <property type="component" value="Unassembled WGS sequence"/>
</dbReference>
<dbReference type="PANTHER" id="PTHR34769">
    <property type="entry name" value="RCG42593, ISOFORM CRA_A"/>
    <property type="match status" value="1"/>
</dbReference>
<keyword evidence="3" id="KW-1185">Reference proteome</keyword>
<protein>
    <submittedName>
        <fullName evidence="2">Uncharacterized protein</fullName>
    </submittedName>
</protein>
<accession>A0AAD8ZW63</accession>
<feature type="compositionally biased region" description="Basic and acidic residues" evidence="1">
    <location>
        <begin position="84"/>
        <end position="118"/>
    </location>
</feature>